<dbReference type="Pfam" id="PF00202">
    <property type="entry name" value="Aminotran_3"/>
    <property type="match status" value="1"/>
</dbReference>
<reference evidence="3" key="1">
    <citation type="journal article" date="2014" name="Front. Microbiol.">
        <title>High frequency of phylogenetically diverse reductive dehalogenase-homologous genes in deep subseafloor sedimentary metagenomes.</title>
        <authorList>
            <person name="Kawai M."/>
            <person name="Futagami T."/>
            <person name="Toyoda A."/>
            <person name="Takaki Y."/>
            <person name="Nishi S."/>
            <person name="Hori S."/>
            <person name="Arai W."/>
            <person name="Tsubouchi T."/>
            <person name="Morono Y."/>
            <person name="Uchiyama I."/>
            <person name="Ito T."/>
            <person name="Fujiyama A."/>
            <person name="Inagaki F."/>
            <person name="Takami H."/>
        </authorList>
    </citation>
    <scope>NUCLEOTIDE SEQUENCE</scope>
    <source>
        <strain evidence="3">Expedition CK06-06</strain>
    </source>
</reference>
<dbReference type="AlphaFoldDB" id="X0XWZ0"/>
<sequence>MSSAYVPLAGMAVRNEFVALFQDQEAEFQHLYTFSAHPIACAIGDEVMRIIEEENMIARAEQMGKYLHESLLQLMDLPMIGDIRGKGMLWAIEFVKDKRTKEPFPKEKNVKMDIIVQCLLKGVFFYPGYYEDERGRGDHLMIAPPFIITEEQIDECVAILRETLEDSRDKYYAD</sequence>
<dbReference type="InterPro" id="IPR015424">
    <property type="entry name" value="PyrdxlP-dep_Trfase"/>
</dbReference>
<dbReference type="SUPFAM" id="SSF53383">
    <property type="entry name" value="PLP-dependent transferases"/>
    <property type="match status" value="1"/>
</dbReference>
<dbReference type="EMBL" id="BARS01050376">
    <property type="protein sequence ID" value="GAG47889.1"/>
    <property type="molecule type" value="Genomic_DNA"/>
</dbReference>
<protein>
    <submittedName>
        <fullName evidence="3">Uncharacterized protein</fullName>
    </submittedName>
</protein>
<dbReference type="PANTHER" id="PTHR43094">
    <property type="entry name" value="AMINOTRANSFERASE"/>
    <property type="match status" value="1"/>
</dbReference>
<dbReference type="InterPro" id="IPR015421">
    <property type="entry name" value="PyrdxlP-dep_Trfase_major"/>
</dbReference>
<dbReference type="GO" id="GO:0030170">
    <property type="term" value="F:pyridoxal phosphate binding"/>
    <property type="evidence" value="ECO:0007669"/>
    <property type="project" value="InterPro"/>
</dbReference>
<dbReference type="PANTHER" id="PTHR43094:SF1">
    <property type="entry name" value="AMINOTRANSFERASE CLASS-III"/>
    <property type="match status" value="1"/>
</dbReference>
<dbReference type="InterPro" id="IPR015422">
    <property type="entry name" value="PyrdxlP-dep_Trfase_small"/>
</dbReference>
<dbReference type="Gene3D" id="3.40.640.10">
    <property type="entry name" value="Type I PLP-dependent aspartate aminotransferase-like (Major domain)"/>
    <property type="match status" value="1"/>
</dbReference>
<comment type="caution">
    <text evidence="3">The sequence shown here is derived from an EMBL/GenBank/DDBJ whole genome shotgun (WGS) entry which is preliminary data.</text>
</comment>
<dbReference type="Gene3D" id="3.90.1150.10">
    <property type="entry name" value="Aspartate Aminotransferase, domain 1"/>
    <property type="match status" value="1"/>
</dbReference>
<evidence type="ECO:0000313" key="3">
    <source>
        <dbReference type="EMBL" id="GAG47889.1"/>
    </source>
</evidence>
<dbReference type="InterPro" id="IPR005814">
    <property type="entry name" value="Aminotrans_3"/>
</dbReference>
<comment type="similarity">
    <text evidence="1">Belongs to the class-III pyridoxal-phosphate-dependent aminotransferase family.</text>
</comment>
<accession>X0XWZ0</accession>
<organism evidence="3">
    <name type="scientific">marine sediment metagenome</name>
    <dbReference type="NCBI Taxonomy" id="412755"/>
    <lineage>
        <taxon>unclassified sequences</taxon>
        <taxon>metagenomes</taxon>
        <taxon>ecological metagenomes</taxon>
    </lineage>
</organism>
<name>X0XWZ0_9ZZZZ</name>
<evidence type="ECO:0000256" key="1">
    <source>
        <dbReference type="ARBA" id="ARBA00008954"/>
    </source>
</evidence>
<evidence type="ECO:0000256" key="2">
    <source>
        <dbReference type="ARBA" id="ARBA00022898"/>
    </source>
</evidence>
<keyword evidence="2" id="KW-0663">Pyridoxal phosphate</keyword>
<proteinExistence type="inferred from homology"/>
<gene>
    <name evidence="3" type="ORF">S01H1_75217</name>
</gene>
<dbReference type="GO" id="GO:0008483">
    <property type="term" value="F:transaminase activity"/>
    <property type="evidence" value="ECO:0007669"/>
    <property type="project" value="InterPro"/>
</dbReference>